<dbReference type="InterPro" id="IPR015422">
    <property type="entry name" value="PyrdxlP-dep_Trfase_small"/>
</dbReference>
<keyword evidence="12" id="KW-1185">Reference proteome</keyword>
<proteinExistence type="inferred from homology"/>
<evidence type="ECO:0000259" key="10">
    <source>
        <dbReference type="Pfam" id="PF00155"/>
    </source>
</evidence>
<reference evidence="11 12" key="1">
    <citation type="submission" date="2018-04" db="EMBL/GenBank/DDBJ databases">
        <title>Complete genome sequence of Hydrogenophilus thermoluteolus TH-1.</title>
        <authorList>
            <person name="Arai H."/>
        </authorList>
    </citation>
    <scope>NUCLEOTIDE SEQUENCE [LARGE SCALE GENOMIC DNA]</scope>
    <source>
        <strain evidence="11 12">TH-1</strain>
    </source>
</reference>
<dbReference type="InterPro" id="IPR005861">
    <property type="entry name" value="HisP_aminotrans"/>
</dbReference>
<evidence type="ECO:0000256" key="2">
    <source>
        <dbReference type="ARBA" id="ARBA00005011"/>
    </source>
</evidence>
<dbReference type="NCBIfam" id="TIGR01141">
    <property type="entry name" value="hisC"/>
    <property type="match status" value="1"/>
</dbReference>
<evidence type="ECO:0000256" key="5">
    <source>
        <dbReference type="ARBA" id="ARBA00022576"/>
    </source>
</evidence>
<dbReference type="GO" id="GO:0004400">
    <property type="term" value="F:histidinol-phosphate transaminase activity"/>
    <property type="evidence" value="ECO:0007669"/>
    <property type="project" value="UniProtKB-UniRule"/>
</dbReference>
<evidence type="ECO:0000256" key="1">
    <source>
        <dbReference type="ARBA" id="ARBA00001933"/>
    </source>
</evidence>
<dbReference type="Gene3D" id="3.40.640.10">
    <property type="entry name" value="Type I PLP-dependent aspartate aminotransferase-like (Major domain)"/>
    <property type="match status" value="1"/>
</dbReference>
<dbReference type="InterPro" id="IPR004839">
    <property type="entry name" value="Aminotransferase_I/II_large"/>
</dbReference>
<dbReference type="Proteomes" id="UP000262004">
    <property type="component" value="Chromosome"/>
</dbReference>
<evidence type="ECO:0000256" key="8">
    <source>
        <dbReference type="ARBA" id="ARBA00047481"/>
    </source>
</evidence>
<dbReference type="KEGG" id="htl:HPTL_1835"/>
<protein>
    <recommendedName>
        <fullName evidence="9">Histidinol-phosphate aminotransferase</fullName>
        <ecNumber evidence="9">2.6.1.9</ecNumber>
    </recommendedName>
    <alternativeName>
        <fullName evidence="9">Imidazole acetol-phosphate transaminase</fullName>
    </alternativeName>
</protein>
<evidence type="ECO:0000313" key="12">
    <source>
        <dbReference type="Proteomes" id="UP000262004"/>
    </source>
</evidence>
<keyword evidence="6 9" id="KW-0808">Transferase</keyword>
<evidence type="ECO:0000256" key="3">
    <source>
        <dbReference type="ARBA" id="ARBA00007970"/>
    </source>
</evidence>
<feature type="domain" description="Aminotransferase class I/classII large" evidence="10">
    <location>
        <begin position="51"/>
        <end position="369"/>
    </location>
</feature>
<keyword evidence="5 9" id="KW-0032">Aminotransferase</keyword>
<accession>A0A2Z6DZY4</accession>
<evidence type="ECO:0000313" key="11">
    <source>
        <dbReference type="EMBL" id="BBD78091.1"/>
    </source>
</evidence>
<dbReference type="SUPFAM" id="SSF53383">
    <property type="entry name" value="PLP-dependent transferases"/>
    <property type="match status" value="1"/>
</dbReference>
<dbReference type="CDD" id="cd00609">
    <property type="entry name" value="AAT_like"/>
    <property type="match status" value="1"/>
</dbReference>
<keyword evidence="9" id="KW-0368">Histidine biosynthesis</keyword>
<dbReference type="EMBL" id="AP018558">
    <property type="protein sequence ID" value="BBD78091.1"/>
    <property type="molecule type" value="Genomic_DNA"/>
</dbReference>
<keyword evidence="9" id="KW-0028">Amino-acid biosynthesis</keyword>
<feature type="modified residue" description="N6-(pyridoxal phosphate)lysine" evidence="9">
    <location>
        <position position="242"/>
    </location>
</feature>
<name>A0A2Z6DZY4_HYDTE</name>
<dbReference type="UniPathway" id="UPA00031">
    <property type="reaction ID" value="UER00012"/>
</dbReference>
<dbReference type="PANTHER" id="PTHR43643:SF3">
    <property type="entry name" value="HISTIDINOL-PHOSPHATE AMINOTRANSFERASE"/>
    <property type="match status" value="1"/>
</dbReference>
<keyword evidence="7 9" id="KW-0663">Pyridoxal phosphate</keyword>
<gene>
    <name evidence="9" type="primary">hisC</name>
    <name evidence="11" type="ORF">HPTL_1835</name>
</gene>
<organism evidence="11 12">
    <name type="scientific">Hydrogenophilus thermoluteolus</name>
    <name type="common">Pseudomonas hydrogenothermophila</name>
    <dbReference type="NCBI Taxonomy" id="297"/>
    <lineage>
        <taxon>Bacteria</taxon>
        <taxon>Pseudomonadati</taxon>
        <taxon>Pseudomonadota</taxon>
        <taxon>Hydrogenophilia</taxon>
        <taxon>Hydrogenophilales</taxon>
        <taxon>Hydrogenophilaceae</taxon>
        <taxon>Hydrogenophilus</taxon>
    </lineage>
</organism>
<evidence type="ECO:0000256" key="9">
    <source>
        <dbReference type="HAMAP-Rule" id="MF_01023"/>
    </source>
</evidence>
<dbReference type="Pfam" id="PF00155">
    <property type="entry name" value="Aminotran_1_2"/>
    <property type="match status" value="1"/>
</dbReference>
<dbReference type="InterPro" id="IPR015421">
    <property type="entry name" value="PyrdxlP-dep_Trfase_major"/>
</dbReference>
<dbReference type="HAMAP" id="MF_01023">
    <property type="entry name" value="HisC_aminotrans_2"/>
    <property type="match status" value="1"/>
</dbReference>
<dbReference type="PROSITE" id="PS00599">
    <property type="entry name" value="AA_TRANSFER_CLASS_2"/>
    <property type="match status" value="1"/>
</dbReference>
<evidence type="ECO:0000256" key="6">
    <source>
        <dbReference type="ARBA" id="ARBA00022679"/>
    </source>
</evidence>
<comment type="catalytic activity">
    <reaction evidence="8 9">
        <text>L-histidinol phosphate + 2-oxoglutarate = 3-(imidazol-4-yl)-2-oxopropyl phosphate + L-glutamate</text>
        <dbReference type="Rhea" id="RHEA:23744"/>
        <dbReference type="ChEBI" id="CHEBI:16810"/>
        <dbReference type="ChEBI" id="CHEBI:29985"/>
        <dbReference type="ChEBI" id="CHEBI:57766"/>
        <dbReference type="ChEBI" id="CHEBI:57980"/>
        <dbReference type="EC" id="2.6.1.9"/>
    </reaction>
</comment>
<dbReference type="Gene3D" id="3.90.1150.10">
    <property type="entry name" value="Aspartate Aminotransferase, domain 1"/>
    <property type="match status" value="1"/>
</dbReference>
<dbReference type="InterPro" id="IPR050106">
    <property type="entry name" value="HistidinolP_aminotransfase"/>
</dbReference>
<dbReference type="AlphaFoldDB" id="A0A2Z6DZY4"/>
<comment type="similarity">
    <text evidence="3 9">Belongs to the class-II pyridoxal-phosphate-dependent aminotransferase family. Histidinol-phosphate aminotransferase subfamily.</text>
</comment>
<dbReference type="GO" id="GO:0000105">
    <property type="term" value="P:L-histidine biosynthetic process"/>
    <property type="evidence" value="ECO:0007669"/>
    <property type="project" value="UniProtKB-UniRule"/>
</dbReference>
<dbReference type="InterPro" id="IPR015424">
    <property type="entry name" value="PyrdxlP-dep_Trfase"/>
</dbReference>
<dbReference type="GO" id="GO:0030170">
    <property type="term" value="F:pyridoxal phosphate binding"/>
    <property type="evidence" value="ECO:0007669"/>
    <property type="project" value="InterPro"/>
</dbReference>
<dbReference type="InterPro" id="IPR001917">
    <property type="entry name" value="Aminotrans_II_pyridoxalP_BS"/>
</dbReference>
<dbReference type="EC" id="2.6.1.9" evidence="9"/>
<sequence>MTNRPHQEQTSGVQRSVLPHVPAAIRALAPYQPGKPIEELARERGLDPDRIIKLASNENPLGMSPKAMAAVGAALADGARYPDGNGFALKAALAERFGLAPERIVLGNGSNDVLELVARLVLQPGTSAVFSQYAFAVYPLVTQALGARAIVVPARDYGHDLDAIAEAIAEDTRIVFVANPNNPTGTFVPGEVIERFLHRVPADVLVVLDEAYTEYLEPADRYDSFAWLERFPNLVVTRTFSKAYGLASLRVGYAVADPAVADAMNRIRQPFNVNSFALAAATAALADTRFLAESVAVNREGLRQLTEGFEALGLSYLPSKGNFVAVRVGDAARVNDALLDRGIIVRPIAGYGMPQWLRVSVGLPEENAQFLAALASILKERS</sequence>
<evidence type="ECO:0000256" key="4">
    <source>
        <dbReference type="ARBA" id="ARBA00011738"/>
    </source>
</evidence>
<evidence type="ECO:0000256" key="7">
    <source>
        <dbReference type="ARBA" id="ARBA00022898"/>
    </source>
</evidence>
<dbReference type="PANTHER" id="PTHR43643">
    <property type="entry name" value="HISTIDINOL-PHOSPHATE AMINOTRANSFERASE 2"/>
    <property type="match status" value="1"/>
</dbReference>
<comment type="subunit">
    <text evidence="4 9">Homodimer.</text>
</comment>
<comment type="cofactor">
    <cofactor evidence="1 9">
        <name>pyridoxal 5'-phosphate</name>
        <dbReference type="ChEBI" id="CHEBI:597326"/>
    </cofactor>
</comment>
<comment type="pathway">
    <text evidence="2 9">Amino-acid biosynthesis; L-histidine biosynthesis; L-histidine from 5-phospho-alpha-D-ribose 1-diphosphate: step 7/9.</text>
</comment>